<evidence type="ECO:0000313" key="8">
    <source>
        <dbReference type="Proteomes" id="UP000094236"/>
    </source>
</evidence>
<keyword evidence="3 6" id="KW-1133">Transmembrane helix</keyword>
<evidence type="ECO:0000256" key="3">
    <source>
        <dbReference type="ARBA" id="ARBA00022989"/>
    </source>
</evidence>
<keyword evidence="8" id="KW-1185">Reference proteome</keyword>
<dbReference type="OrthoDB" id="262547at2759"/>
<comment type="subcellular location">
    <subcellularLocation>
        <location evidence="1">Membrane</location>
        <topology evidence="1">Multi-pass membrane protein</topology>
    </subcellularLocation>
</comment>
<dbReference type="AlphaFoldDB" id="A0A1E4TQM1"/>
<feature type="transmembrane region" description="Helical" evidence="6">
    <location>
        <begin position="417"/>
        <end position="438"/>
    </location>
</feature>
<keyword evidence="2 6" id="KW-0812">Transmembrane</keyword>
<evidence type="ECO:0008006" key="9">
    <source>
        <dbReference type="Google" id="ProtNLM"/>
    </source>
</evidence>
<feature type="compositionally biased region" description="Polar residues" evidence="5">
    <location>
        <begin position="133"/>
        <end position="166"/>
    </location>
</feature>
<dbReference type="STRING" id="669874.A0A1E4TQM1"/>
<evidence type="ECO:0000256" key="4">
    <source>
        <dbReference type="ARBA" id="ARBA00023136"/>
    </source>
</evidence>
<dbReference type="EMBL" id="KV454016">
    <property type="protein sequence ID" value="ODV94065.1"/>
    <property type="molecule type" value="Genomic_DNA"/>
</dbReference>
<organism evidence="7 8">
    <name type="scientific">Pachysolen tannophilus NRRL Y-2460</name>
    <dbReference type="NCBI Taxonomy" id="669874"/>
    <lineage>
        <taxon>Eukaryota</taxon>
        <taxon>Fungi</taxon>
        <taxon>Dikarya</taxon>
        <taxon>Ascomycota</taxon>
        <taxon>Saccharomycotina</taxon>
        <taxon>Pichiomycetes</taxon>
        <taxon>Pachysolenaceae</taxon>
        <taxon>Pachysolen</taxon>
    </lineage>
</organism>
<dbReference type="PANTHER" id="PTHR11040:SF210">
    <property type="entry name" value="ZINC-REGULATED TRANSPORTER 3"/>
    <property type="match status" value="1"/>
</dbReference>
<dbReference type="InterPro" id="IPR003689">
    <property type="entry name" value="ZIP"/>
</dbReference>
<feature type="transmembrane region" description="Helical" evidence="6">
    <location>
        <begin position="450"/>
        <end position="473"/>
    </location>
</feature>
<evidence type="ECO:0000256" key="1">
    <source>
        <dbReference type="ARBA" id="ARBA00004141"/>
    </source>
</evidence>
<feature type="transmembrane region" description="Helical" evidence="6">
    <location>
        <begin position="488"/>
        <end position="509"/>
    </location>
</feature>
<evidence type="ECO:0000256" key="5">
    <source>
        <dbReference type="SAM" id="MobiDB-lite"/>
    </source>
</evidence>
<feature type="region of interest" description="Disordered" evidence="5">
    <location>
        <begin position="127"/>
        <end position="174"/>
    </location>
</feature>
<reference evidence="8" key="1">
    <citation type="submission" date="2016-05" db="EMBL/GenBank/DDBJ databases">
        <title>Comparative genomics of biotechnologically important yeasts.</title>
        <authorList>
            <consortium name="DOE Joint Genome Institute"/>
            <person name="Riley R."/>
            <person name="Haridas S."/>
            <person name="Wolfe K.H."/>
            <person name="Lopes M.R."/>
            <person name="Hittinger C.T."/>
            <person name="Goker M."/>
            <person name="Salamov A."/>
            <person name="Wisecaver J."/>
            <person name="Long T.M."/>
            <person name="Aerts A.L."/>
            <person name="Barry K."/>
            <person name="Choi C."/>
            <person name="Clum A."/>
            <person name="Coughlan A.Y."/>
            <person name="Deshpande S."/>
            <person name="Douglass A.P."/>
            <person name="Hanson S.J."/>
            <person name="Klenk H.-P."/>
            <person name="Labutti K."/>
            <person name="Lapidus A."/>
            <person name="Lindquist E."/>
            <person name="Lipzen A."/>
            <person name="Meier-Kolthoff J.P."/>
            <person name="Ohm R.A."/>
            <person name="Otillar R.P."/>
            <person name="Pangilinan J."/>
            <person name="Peng Y."/>
            <person name="Rokas A."/>
            <person name="Rosa C.A."/>
            <person name="Scheuner C."/>
            <person name="Sibirny A.A."/>
            <person name="Slot J.C."/>
            <person name="Stielow J.B."/>
            <person name="Sun H."/>
            <person name="Kurtzman C.P."/>
            <person name="Blackwell M."/>
            <person name="Grigoriev I.V."/>
            <person name="Jeffries T.W."/>
        </authorList>
    </citation>
    <scope>NUCLEOTIDE SEQUENCE [LARGE SCALE GENOMIC DNA]</scope>
    <source>
        <strain evidence="8">NRRL Y-2460</strain>
    </source>
</reference>
<feature type="region of interest" description="Disordered" evidence="5">
    <location>
        <begin position="332"/>
        <end position="365"/>
    </location>
</feature>
<name>A0A1E4TQM1_PACTA</name>
<sequence length="543" mass="60809">MFKLLPEAQNYFEKAKSLMNNDQQILMLNLLGFYLLGIATCSFLNAIIHFFTSESIVHCVYEGPGGHSHNHNHGHNESHKSSNDTSYDVEAHAELHTHSHLDENHMESDEPTHEHQHQHMTIIRTHYGKPNTDESNSCSGSEQISDKSQPQKDVSSLSGIENVNNNNDDDSTPLIAKKSLKQKESLIDLSLRKLQSVFHKDNHLVGSCHGYDSFENCIILNNCKKKIISDNNINNNNSDNDAGNHYGSTGFQEGGNDRAFHYCELPSTENLLYFEQQRQKTADGLNHSSEYIIHSPILQENGNANGNVIGNGNNQPLNRNVFAAANFHLHKIDNNNNNSNTHNNNNHNNNNYNNNFDTEGPTEDDLHREHEFDHHHHITTPISRLLSIGLQTLLAVTLHKFPEGFITYSTSQANPELGLTIFLSLAIHNFVEGFTMCLPMYLGLNSRWKAITISVLLGSMSAPFGAVFAWLIFGNDKFLDLNDETTNYIFGCLMSLTSGFLTIIGFQMFASAIGFGGTQRFVLTWVIIGISLIGISYILIGKE</sequence>
<keyword evidence="4 6" id="KW-0472">Membrane</keyword>
<dbReference type="Proteomes" id="UP000094236">
    <property type="component" value="Unassembled WGS sequence"/>
</dbReference>
<dbReference type="Pfam" id="PF02535">
    <property type="entry name" value="Zip"/>
    <property type="match status" value="1"/>
</dbReference>
<protein>
    <recommendedName>
        <fullName evidence="9">Zinc/iron permease</fullName>
    </recommendedName>
</protein>
<feature type="transmembrane region" description="Helical" evidence="6">
    <location>
        <begin position="26"/>
        <end position="51"/>
    </location>
</feature>
<evidence type="ECO:0000313" key="7">
    <source>
        <dbReference type="EMBL" id="ODV94065.1"/>
    </source>
</evidence>
<feature type="transmembrane region" description="Helical" evidence="6">
    <location>
        <begin position="521"/>
        <end position="540"/>
    </location>
</feature>
<gene>
    <name evidence="7" type="ORF">PACTADRAFT_50954</name>
</gene>
<dbReference type="GO" id="GO:0016020">
    <property type="term" value="C:membrane"/>
    <property type="evidence" value="ECO:0007669"/>
    <property type="project" value="UniProtKB-SubCell"/>
</dbReference>
<dbReference type="GO" id="GO:0005385">
    <property type="term" value="F:zinc ion transmembrane transporter activity"/>
    <property type="evidence" value="ECO:0007669"/>
    <property type="project" value="TreeGrafter"/>
</dbReference>
<evidence type="ECO:0000256" key="2">
    <source>
        <dbReference type="ARBA" id="ARBA00022692"/>
    </source>
</evidence>
<evidence type="ECO:0000256" key="6">
    <source>
        <dbReference type="SAM" id="Phobius"/>
    </source>
</evidence>
<accession>A0A1E4TQM1</accession>
<dbReference type="PANTHER" id="PTHR11040">
    <property type="entry name" value="ZINC/IRON TRANSPORTER"/>
    <property type="match status" value="1"/>
</dbReference>
<feature type="compositionally biased region" description="Low complexity" evidence="5">
    <location>
        <begin position="334"/>
        <end position="355"/>
    </location>
</feature>
<proteinExistence type="predicted"/>